<evidence type="ECO:0000313" key="1">
    <source>
        <dbReference type="EMBL" id="MBD2180995.1"/>
    </source>
</evidence>
<gene>
    <name evidence="1" type="ORF">H6G03_07765</name>
</gene>
<sequence>MNYRYWVLRIIEVIVYTAFCAIAPEVADLFPGSSKLDANISQNAIDFPLSIRELFGSKTAPGAIAVGVAEGNLTPRGSPTSIYLGHTDPGNFATNRGFCSWNKAEAISVEEADSFCLQALQSQSVAIENQLLALGLHPKINKRAIVMGTDLWNQSNSAGPQFPFKFSLALEKGLTGRQAYIWARVESFRNAQQQLDASGLFGICQREPYYRQQLTELQLDSEEWRWNCIKLDQLRRVITIENVLKLHLTQRK</sequence>
<name>A0A926ZFM0_9CYAN</name>
<protein>
    <submittedName>
        <fullName evidence="1">Uncharacterized protein</fullName>
    </submittedName>
</protein>
<evidence type="ECO:0000313" key="2">
    <source>
        <dbReference type="Proteomes" id="UP000641646"/>
    </source>
</evidence>
<proteinExistence type="predicted"/>
<dbReference type="Proteomes" id="UP000641646">
    <property type="component" value="Unassembled WGS sequence"/>
</dbReference>
<accession>A0A926ZFM0</accession>
<reference evidence="1" key="1">
    <citation type="journal article" date="2015" name="ISME J.">
        <title>Draft Genome Sequence of Streptomyces incarnatus NRRL8089, which Produces the Nucleoside Antibiotic Sinefungin.</title>
        <authorList>
            <person name="Oshima K."/>
            <person name="Hattori M."/>
            <person name="Shimizu H."/>
            <person name="Fukuda K."/>
            <person name="Nemoto M."/>
            <person name="Inagaki K."/>
            <person name="Tamura T."/>
        </authorList>
    </citation>
    <scope>NUCLEOTIDE SEQUENCE</scope>
    <source>
        <strain evidence="1">FACHB-1375</strain>
    </source>
</reference>
<dbReference type="RefSeq" id="WP_190463755.1">
    <property type="nucleotide sequence ID" value="NZ_JACJPW010000014.1"/>
</dbReference>
<keyword evidence="2" id="KW-1185">Reference proteome</keyword>
<dbReference type="EMBL" id="JACJPW010000014">
    <property type="protein sequence ID" value="MBD2180995.1"/>
    <property type="molecule type" value="Genomic_DNA"/>
</dbReference>
<dbReference type="AlphaFoldDB" id="A0A926ZFM0"/>
<comment type="caution">
    <text evidence="1">The sequence shown here is derived from an EMBL/GenBank/DDBJ whole genome shotgun (WGS) entry which is preliminary data.</text>
</comment>
<reference evidence="1" key="2">
    <citation type="submission" date="2020-08" db="EMBL/GenBank/DDBJ databases">
        <authorList>
            <person name="Chen M."/>
            <person name="Teng W."/>
            <person name="Zhao L."/>
            <person name="Hu C."/>
            <person name="Zhou Y."/>
            <person name="Han B."/>
            <person name="Song L."/>
            <person name="Shu W."/>
        </authorList>
    </citation>
    <scope>NUCLEOTIDE SEQUENCE</scope>
    <source>
        <strain evidence="1">FACHB-1375</strain>
    </source>
</reference>
<organism evidence="1 2">
    <name type="scientific">Aerosakkonema funiforme FACHB-1375</name>
    <dbReference type="NCBI Taxonomy" id="2949571"/>
    <lineage>
        <taxon>Bacteria</taxon>
        <taxon>Bacillati</taxon>
        <taxon>Cyanobacteriota</taxon>
        <taxon>Cyanophyceae</taxon>
        <taxon>Oscillatoriophycideae</taxon>
        <taxon>Aerosakkonematales</taxon>
        <taxon>Aerosakkonemataceae</taxon>
        <taxon>Aerosakkonema</taxon>
    </lineage>
</organism>